<keyword evidence="3" id="KW-1185">Reference proteome</keyword>
<gene>
    <name evidence="2" type="ORF">V5F30_24940</name>
</gene>
<sequence length="104" mass="10643">MTKWDLGSRPKPFAPASRPPAIAAAFFAGECAIAGLIVFLVAVELSPPGSEAAAALPQGAVVLAAWLFTTALLTIGVGISVGISTLLKERRARAAHRVRHDGGA</sequence>
<name>A0ABW6ZQH6_9HYPH</name>
<feature type="transmembrane region" description="Helical" evidence="1">
    <location>
        <begin position="63"/>
        <end position="87"/>
    </location>
</feature>
<evidence type="ECO:0000256" key="1">
    <source>
        <dbReference type="SAM" id="Phobius"/>
    </source>
</evidence>
<feature type="transmembrane region" description="Helical" evidence="1">
    <location>
        <begin position="21"/>
        <end position="43"/>
    </location>
</feature>
<dbReference type="RefSeq" id="WP_394010368.1">
    <property type="nucleotide sequence ID" value="NZ_JBAFUR010000011.1"/>
</dbReference>
<evidence type="ECO:0000313" key="2">
    <source>
        <dbReference type="EMBL" id="MFG1255482.1"/>
    </source>
</evidence>
<keyword evidence="1" id="KW-1133">Transmembrane helix</keyword>
<accession>A0ABW6ZQH6</accession>
<keyword evidence="1" id="KW-0472">Membrane</keyword>
<evidence type="ECO:0000313" key="3">
    <source>
        <dbReference type="Proteomes" id="UP001604043"/>
    </source>
</evidence>
<dbReference type="EMBL" id="JBAFUR010000011">
    <property type="protein sequence ID" value="MFG1255482.1"/>
    <property type="molecule type" value="Genomic_DNA"/>
</dbReference>
<dbReference type="Proteomes" id="UP001604043">
    <property type="component" value="Unassembled WGS sequence"/>
</dbReference>
<keyword evidence="1" id="KW-0812">Transmembrane</keyword>
<protein>
    <submittedName>
        <fullName evidence="2">Uncharacterized protein</fullName>
    </submittedName>
</protein>
<organism evidence="2 3">
    <name type="scientific">Xanthobacter aminoxidans</name>
    <dbReference type="NCBI Taxonomy" id="186280"/>
    <lineage>
        <taxon>Bacteria</taxon>
        <taxon>Pseudomonadati</taxon>
        <taxon>Pseudomonadota</taxon>
        <taxon>Alphaproteobacteria</taxon>
        <taxon>Hyphomicrobiales</taxon>
        <taxon>Xanthobacteraceae</taxon>
        <taxon>Xanthobacter</taxon>
    </lineage>
</organism>
<reference evidence="2 3" key="1">
    <citation type="submission" date="2024-02" db="EMBL/GenBank/DDBJ databases">
        <title>Expansion and revision of Xanthobacter and proposal of Roseixanthobacter gen. nov.</title>
        <authorList>
            <person name="Soltysiak M.P.M."/>
            <person name="Jalihal A."/>
            <person name="Ory A."/>
            <person name="Chrisophersen C."/>
            <person name="Lee A.D."/>
            <person name="Boulton J."/>
            <person name="Springer M."/>
        </authorList>
    </citation>
    <scope>NUCLEOTIDE SEQUENCE [LARGE SCALE GENOMIC DNA]</scope>
    <source>
        <strain evidence="2 3">CB5</strain>
    </source>
</reference>
<proteinExistence type="predicted"/>
<comment type="caution">
    <text evidence="2">The sequence shown here is derived from an EMBL/GenBank/DDBJ whole genome shotgun (WGS) entry which is preliminary data.</text>
</comment>